<dbReference type="InterPro" id="IPR029055">
    <property type="entry name" value="Ntn_hydrolases_N"/>
</dbReference>
<proteinExistence type="predicted"/>
<keyword evidence="1" id="KW-1202">Platelet aggregation activating toxin</keyword>
<feature type="compositionally biased region" description="Polar residues" evidence="4">
    <location>
        <begin position="584"/>
        <end position="598"/>
    </location>
</feature>
<protein>
    <submittedName>
        <fullName evidence="7">Glutathione hydrolase 1 proenzyme-like</fullName>
    </submittedName>
</protein>
<feature type="region of interest" description="Disordered" evidence="4">
    <location>
        <begin position="584"/>
        <end position="624"/>
    </location>
</feature>
<dbReference type="EMBL" id="CACRXK020000916">
    <property type="protein sequence ID" value="CAB3985754.1"/>
    <property type="molecule type" value="Genomic_DNA"/>
</dbReference>
<dbReference type="GO" id="GO:0006751">
    <property type="term" value="P:glutathione catabolic process"/>
    <property type="evidence" value="ECO:0007669"/>
    <property type="project" value="InterPro"/>
</dbReference>
<gene>
    <name evidence="7" type="ORF">PACLA_8A008688</name>
</gene>
<keyword evidence="5" id="KW-0812">Transmembrane</keyword>
<keyword evidence="5" id="KW-0472">Membrane</keyword>
<dbReference type="OrthoDB" id="1081007at2759"/>
<keyword evidence="6" id="KW-0732">Signal</keyword>
<keyword evidence="7" id="KW-0378">Hydrolase</keyword>
<dbReference type="Pfam" id="PF01019">
    <property type="entry name" value="G_glu_transpept"/>
    <property type="match status" value="1"/>
</dbReference>
<dbReference type="PANTHER" id="PTHR11686">
    <property type="entry name" value="GAMMA GLUTAMYL TRANSPEPTIDASE"/>
    <property type="match status" value="1"/>
</dbReference>
<evidence type="ECO:0000256" key="2">
    <source>
        <dbReference type="PIRSR" id="PIRSR600101-1"/>
    </source>
</evidence>
<dbReference type="InterPro" id="IPR043137">
    <property type="entry name" value="GGT_ssub_C"/>
</dbReference>
<dbReference type="Proteomes" id="UP001152795">
    <property type="component" value="Unassembled WGS sequence"/>
</dbReference>
<feature type="transmembrane region" description="Helical" evidence="5">
    <location>
        <begin position="631"/>
        <end position="653"/>
    </location>
</feature>
<keyword evidence="8" id="KW-1185">Reference proteome</keyword>
<dbReference type="GO" id="GO:0036374">
    <property type="term" value="F:glutathione hydrolase activity"/>
    <property type="evidence" value="ECO:0007669"/>
    <property type="project" value="InterPro"/>
</dbReference>
<feature type="compositionally biased region" description="Basic residues" evidence="4">
    <location>
        <begin position="663"/>
        <end position="676"/>
    </location>
</feature>
<keyword evidence="5" id="KW-1133">Transmembrane helix</keyword>
<dbReference type="PANTHER" id="PTHR11686:SF9">
    <property type="entry name" value="RE13973P"/>
    <property type="match status" value="1"/>
</dbReference>
<dbReference type="SUPFAM" id="SSF56235">
    <property type="entry name" value="N-terminal nucleophile aminohydrolases (Ntn hydrolases)"/>
    <property type="match status" value="1"/>
</dbReference>
<dbReference type="Gene3D" id="1.10.246.130">
    <property type="match status" value="1"/>
</dbReference>
<evidence type="ECO:0000256" key="3">
    <source>
        <dbReference type="PIRSR" id="PIRSR600101-2"/>
    </source>
</evidence>
<evidence type="ECO:0000256" key="1">
    <source>
        <dbReference type="ARBA" id="ARBA00084097"/>
    </source>
</evidence>
<sequence>MSLKRFKFVTLAVVAVVTVVLTQSSDCSDSSNQKRSGLYGAVASDSEVCSKIGADVIRDAGTAIDAAIATLICLGLIHPHSSGIGGGGYMLLYKRATKTATYLDFRETAPGASTPDMFVKRSWKSIKGELSVAVPGEILAMYNAWKTQGHLPWKRLFQPTIDLASNGFKIDEPLAKVIKSTTKDIFKEKGFREVYFHEDGTPRNESENITDPVFAKTLTELAEDPFSFYNGSIARAIVKDIQDRGGILTLEDLQNFKATTRRVLSSFVNDDILYTTSATSSGSTLIMILNILKGFKFTPDSISANNVVQTWHRIIEAVKFGYAYRPFLGDPDFHPEVEESIDLQINATYAEELRQKIWDNTTHDPLYYGGFYDPMPDFGTTHLSVIGPTGDAVSVTSTLGRYFGAKIRSYKTGIVYNNHMSTFSLPNTTKSYQPKPSKANYIEPGKRSVSTACPTIVVDKDGSVRMVVGGSGALRITSGVPMVIMNKLWFGLSLEKSIDRPRLHHQLFPNIIYYERNSPYSVPKPVRDGLKALGHELRWSNRYCAIQGVYRNESGQLYGKSDPRKTGVAVVLQARNVVLYSGQPPTTFPTSKARNKTGQPPPTFPTSKARNKTGGTHTSYHKKKGSLGKGAIVGIVLGLLILVVIIIGAIYWFKFKSKEKNNLKKTKTSRPRHLYRRQQIPLNTLR</sequence>
<name>A0A6S7FZA9_PARCT</name>
<dbReference type="FunFam" id="1.10.246.130:FF:000001">
    <property type="entry name" value="Gamma-glutamyltransferase 5 isoform 1"/>
    <property type="match status" value="1"/>
</dbReference>
<dbReference type="NCBIfam" id="TIGR00066">
    <property type="entry name" value="g_glut_trans"/>
    <property type="match status" value="1"/>
</dbReference>
<accession>A0A6S7FZA9</accession>
<feature type="region of interest" description="Disordered" evidence="4">
    <location>
        <begin position="663"/>
        <end position="686"/>
    </location>
</feature>
<organism evidence="7 8">
    <name type="scientific">Paramuricea clavata</name>
    <name type="common">Red gorgonian</name>
    <name type="synonym">Violescent sea-whip</name>
    <dbReference type="NCBI Taxonomy" id="317549"/>
    <lineage>
        <taxon>Eukaryota</taxon>
        <taxon>Metazoa</taxon>
        <taxon>Cnidaria</taxon>
        <taxon>Anthozoa</taxon>
        <taxon>Octocorallia</taxon>
        <taxon>Malacalcyonacea</taxon>
        <taxon>Plexauridae</taxon>
        <taxon>Paramuricea</taxon>
    </lineage>
</organism>
<evidence type="ECO:0000256" key="6">
    <source>
        <dbReference type="SAM" id="SignalP"/>
    </source>
</evidence>
<comment type="caution">
    <text evidence="7">The sequence shown here is derived from an EMBL/GenBank/DDBJ whole genome shotgun (WGS) entry which is preliminary data.</text>
</comment>
<dbReference type="PRINTS" id="PR01210">
    <property type="entry name" value="GGTRANSPTASE"/>
</dbReference>
<feature type="compositionally biased region" description="Polar residues" evidence="4">
    <location>
        <begin position="605"/>
        <end position="618"/>
    </location>
</feature>
<feature type="binding site" evidence="3">
    <location>
        <position position="473"/>
    </location>
    <ligand>
        <name>L-glutamate</name>
        <dbReference type="ChEBI" id="CHEBI:29985"/>
    </ligand>
</feature>
<evidence type="ECO:0000313" key="8">
    <source>
        <dbReference type="Proteomes" id="UP001152795"/>
    </source>
</evidence>
<dbReference type="InterPro" id="IPR043138">
    <property type="entry name" value="GGT_lsub"/>
</dbReference>
<evidence type="ECO:0000313" key="7">
    <source>
        <dbReference type="EMBL" id="CAB3985754.1"/>
    </source>
</evidence>
<feature type="active site" description="Nucleophile" evidence="2">
    <location>
        <position position="380"/>
    </location>
</feature>
<feature type="binding site" evidence="3">
    <location>
        <begin position="450"/>
        <end position="451"/>
    </location>
    <ligand>
        <name>L-glutamate</name>
        <dbReference type="ChEBI" id="CHEBI:29985"/>
    </ligand>
</feature>
<dbReference type="FunFam" id="3.60.20.40:FF:000001">
    <property type="entry name" value="Gamma-glutamyltranspeptidase 1"/>
    <property type="match status" value="1"/>
</dbReference>
<evidence type="ECO:0000256" key="4">
    <source>
        <dbReference type="SAM" id="MobiDB-lite"/>
    </source>
</evidence>
<dbReference type="InterPro" id="IPR000101">
    <property type="entry name" value="GGT_peptidase"/>
</dbReference>
<feature type="binding site" evidence="3">
    <location>
        <position position="106"/>
    </location>
    <ligand>
        <name>L-glutamate</name>
        <dbReference type="ChEBI" id="CHEBI:29985"/>
    </ligand>
</feature>
<keyword evidence="1" id="KW-1199">Hemostasis impairing toxin</keyword>
<reference evidence="7" key="1">
    <citation type="submission" date="2020-04" db="EMBL/GenBank/DDBJ databases">
        <authorList>
            <person name="Alioto T."/>
            <person name="Alioto T."/>
            <person name="Gomez Garrido J."/>
        </authorList>
    </citation>
    <scope>NUCLEOTIDE SEQUENCE</scope>
    <source>
        <strain evidence="7">A484AB</strain>
    </source>
</reference>
<dbReference type="GO" id="GO:0005886">
    <property type="term" value="C:plasma membrane"/>
    <property type="evidence" value="ECO:0007669"/>
    <property type="project" value="TreeGrafter"/>
</dbReference>
<dbReference type="AlphaFoldDB" id="A0A6S7FZA9"/>
<evidence type="ECO:0000256" key="5">
    <source>
        <dbReference type="SAM" id="Phobius"/>
    </source>
</evidence>
<dbReference type="Gene3D" id="3.60.20.40">
    <property type="match status" value="1"/>
</dbReference>
<feature type="signal peptide" evidence="6">
    <location>
        <begin position="1"/>
        <end position="22"/>
    </location>
</feature>
<feature type="chain" id="PRO_5043703009" evidence="6">
    <location>
        <begin position="23"/>
        <end position="686"/>
    </location>
</feature>
<keyword evidence="1" id="KW-0800">Toxin</keyword>